<protein>
    <submittedName>
        <fullName evidence="5">Peptidase M23</fullName>
    </submittedName>
</protein>
<evidence type="ECO:0000256" key="3">
    <source>
        <dbReference type="SAM" id="MobiDB-lite"/>
    </source>
</evidence>
<evidence type="ECO:0000256" key="1">
    <source>
        <dbReference type="ARBA" id="ARBA00022729"/>
    </source>
</evidence>
<dbReference type="PANTHER" id="PTHR21666">
    <property type="entry name" value="PEPTIDASE-RELATED"/>
    <property type="match status" value="1"/>
</dbReference>
<keyword evidence="6" id="KW-1185">Reference proteome</keyword>
<reference evidence="6" key="1">
    <citation type="submission" date="2011-06" db="EMBL/GenBank/DDBJ databases">
        <title>The complete genome of chromosome of Runella slithyformis DSM 19594.</title>
        <authorList>
            <consortium name="US DOE Joint Genome Institute (JGI-PGF)"/>
            <person name="Lucas S."/>
            <person name="Han J."/>
            <person name="Lapidus A."/>
            <person name="Bruce D."/>
            <person name="Goodwin L."/>
            <person name="Pitluck S."/>
            <person name="Peters L."/>
            <person name="Kyrpides N."/>
            <person name="Mavromatis K."/>
            <person name="Ivanova N."/>
            <person name="Ovchinnikova G."/>
            <person name="Zhang X."/>
            <person name="Misra M."/>
            <person name="Detter J.C."/>
            <person name="Tapia R."/>
            <person name="Han C."/>
            <person name="Land M."/>
            <person name="Hauser L."/>
            <person name="Markowitz V."/>
            <person name="Cheng J.-F."/>
            <person name="Hugenholtz P."/>
            <person name="Woyke T."/>
            <person name="Wu D."/>
            <person name="Tindall B."/>
            <person name="Faehrich R."/>
            <person name="Brambilla E."/>
            <person name="Klenk H.-P."/>
            <person name="Eisen J.A."/>
        </authorList>
    </citation>
    <scope>NUCLEOTIDE SEQUENCE [LARGE SCALE GENOMIC DNA]</scope>
    <source>
        <strain evidence="6">ATCC 29530 / DSM 19594 / LMG 11500 / NCIMB 11436 / LSU 4</strain>
    </source>
</reference>
<evidence type="ECO:0000256" key="2">
    <source>
        <dbReference type="SAM" id="Coils"/>
    </source>
</evidence>
<gene>
    <name evidence="5" type="ordered locus">Runsl_0816</name>
</gene>
<dbReference type="CDD" id="cd12797">
    <property type="entry name" value="M23_peptidase"/>
    <property type="match status" value="1"/>
</dbReference>
<dbReference type="InterPro" id="IPR050570">
    <property type="entry name" value="Cell_wall_metabolism_enzyme"/>
</dbReference>
<proteinExistence type="predicted"/>
<feature type="region of interest" description="Disordered" evidence="3">
    <location>
        <begin position="288"/>
        <end position="342"/>
    </location>
</feature>
<dbReference type="Pfam" id="PF01551">
    <property type="entry name" value="Peptidase_M23"/>
    <property type="match status" value="1"/>
</dbReference>
<dbReference type="Gene3D" id="2.70.70.10">
    <property type="entry name" value="Glucose Permease (Domain IIA)"/>
    <property type="match status" value="1"/>
</dbReference>
<evidence type="ECO:0000313" key="6">
    <source>
        <dbReference type="Proteomes" id="UP000000493"/>
    </source>
</evidence>
<dbReference type="InterPro" id="IPR011055">
    <property type="entry name" value="Dup_hybrid_motif"/>
</dbReference>
<dbReference type="Proteomes" id="UP000000493">
    <property type="component" value="Chromosome"/>
</dbReference>
<feature type="coiled-coil region" evidence="2">
    <location>
        <begin position="57"/>
        <end position="144"/>
    </location>
</feature>
<dbReference type="EMBL" id="CP002859">
    <property type="protein sequence ID" value="AEI47254.1"/>
    <property type="molecule type" value="Genomic_DNA"/>
</dbReference>
<dbReference type="Gene3D" id="6.10.250.3150">
    <property type="match status" value="1"/>
</dbReference>
<keyword evidence="1" id="KW-0732">Signal</keyword>
<sequence>MLNKVSMSKKRSADHSENLFAFYQCKARSWESAAQGMLKLSALIAVVLLLSCVSAVAQKSRQQLEKEKRENMERLQELQGILKQTTEQKRATLGQLKAIKQQISAQNRKIDLINDDLKLMDSELNELQQAKIALDKDLEKLRDEYARMVYNASKRNNSLNELSFLFSAPTFNQFLVRYKYLKQYTDEREKQVAQMKKVQSLMIAKSTSISNKKKDQENALKSRIAEGKNLEQLRGTQDKVVKELSSREVEIKGEVAEVRKANKQLENALTRIIQREIEERRERARAAAREKAARDRAEREAAARAAAERAKEKDNDKEEITKTEPPVAKPEPKKEAVNDDGMNEEEVSLASSFAANRGRLPWPVPGFISDGFGTKEVLKNVFQENQGVDIQTNAGTAVHTVYDGVVMDVTNMGVMRNVVFVQHGDFYTVYAKLKNVNVRPGQKLKARETIGVVATDGDGVSEVNFQIWKNTSKLNPEVWLRPR</sequence>
<evidence type="ECO:0000259" key="4">
    <source>
        <dbReference type="Pfam" id="PF01551"/>
    </source>
</evidence>
<reference evidence="5 6" key="2">
    <citation type="journal article" date="2012" name="Stand. Genomic Sci.">
        <title>Complete genome sequence of the aquatic bacterium Runella slithyformis type strain (LSU 4(T)).</title>
        <authorList>
            <person name="Copeland A."/>
            <person name="Zhang X."/>
            <person name="Misra M."/>
            <person name="Lapidus A."/>
            <person name="Nolan M."/>
            <person name="Lucas S."/>
            <person name="Deshpande S."/>
            <person name="Cheng J.F."/>
            <person name="Tapia R."/>
            <person name="Goodwin L.A."/>
            <person name="Pitluck S."/>
            <person name="Liolios K."/>
            <person name="Pagani I."/>
            <person name="Ivanova N."/>
            <person name="Mikhailova N."/>
            <person name="Pati A."/>
            <person name="Chen A."/>
            <person name="Palaniappan K."/>
            <person name="Land M."/>
            <person name="Hauser L."/>
            <person name="Pan C."/>
            <person name="Jeffries C.D."/>
            <person name="Detter J.C."/>
            <person name="Brambilla E.M."/>
            <person name="Rohde M."/>
            <person name="Djao O.D."/>
            <person name="Goker M."/>
            <person name="Sikorski J."/>
            <person name="Tindall B.J."/>
            <person name="Woyke T."/>
            <person name="Bristow J."/>
            <person name="Eisen J.A."/>
            <person name="Markowitz V."/>
            <person name="Hugenholtz P."/>
            <person name="Kyrpides N.C."/>
            <person name="Klenk H.P."/>
            <person name="Mavromatis K."/>
        </authorList>
    </citation>
    <scope>NUCLEOTIDE SEQUENCE [LARGE SCALE GENOMIC DNA]</scope>
    <source>
        <strain evidence="6">ATCC 29530 / DSM 19594 / LMG 11500 / NCIMB 11436 / LSU 4</strain>
    </source>
</reference>
<organism evidence="5 6">
    <name type="scientific">Runella slithyformis (strain ATCC 29530 / DSM 19594 / LMG 11500 / NCIMB 11436 / LSU 4)</name>
    <dbReference type="NCBI Taxonomy" id="761193"/>
    <lineage>
        <taxon>Bacteria</taxon>
        <taxon>Pseudomonadati</taxon>
        <taxon>Bacteroidota</taxon>
        <taxon>Cytophagia</taxon>
        <taxon>Cytophagales</taxon>
        <taxon>Spirosomataceae</taxon>
        <taxon>Runella</taxon>
    </lineage>
</organism>
<evidence type="ECO:0000313" key="5">
    <source>
        <dbReference type="EMBL" id="AEI47254.1"/>
    </source>
</evidence>
<dbReference type="GO" id="GO:0004222">
    <property type="term" value="F:metalloendopeptidase activity"/>
    <property type="evidence" value="ECO:0007669"/>
    <property type="project" value="TreeGrafter"/>
</dbReference>
<dbReference type="SUPFAM" id="SSF51261">
    <property type="entry name" value="Duplicated hybrid motif"/>
    <property type="match status" value="1"/>
</dbReference>
<name>A0A7U3ZHC2_RUNSL</name>
<keyword evidence="2" id="KW-0175">Coiled coil</keyword>
<dbReference type="KEGG" id="rsi:Runsl_0816"/>
<dbReference type="InterPro" id="IPR016047">
    <property type="entry name" value="M23ase_b-sheet_dom"/>
</dbReference>
<accession>A0A7U3ZHC2</accession>
<dbReference type="PANTHER" id="PTHR21666:SF289">
    <property type="entry name" value="L-ALA--D-GLU ENDOPEPTIDASE"/>
    <property type="match status" value="1"/>
</dbReference>
<dbReference type="AlphaFoldDB" id="A0A7U3ZHC2"/>
<feature type="compositionally biased region" description="Basic and acidic residues" evidence="3">
    <location>
        <begin position="288"/>
        <end position="322"/>
    </location>
</feature>
<feature type="domain" description="M23ase beta-sheet core" evidence="4">
    <location>
        <begin position="384"/>
        <end position="476"/>
    </location>
</feature>